<comment type="caution">
    <text evidence="3">The sequence shown here is derived from an EMBL/GenBank/DDBJ whole genome shotgun (WGS) entry which is preliminary data.</text>
</comment>
<sequence>MIKIYNSTRILQSIAQLGNYLETGQDEHVDQDASARSRNPNLTLDHEGIRYERSQQLRRNRSAAKGVVTKKIKELTELTTSVIDASEARIKAQEFKNVAVKFYLAHTDYHVTIMDEYDLQDSEEYFHNETQRIEAFKRTLADWIHSLSNPNPSPLECEINSNDSISNVCSKTRSRRSAKGSVSSSRRSRVSSSAKSAMAAAAAKKAMLTVRAAALDKYKALEEEELRIQHEIAALNQRQEEQRLRCQQRKKELELETEIAKADAEERAYAGTLLRDEPQPTTFDGLTIDTGVQGDQKSTQVKSSIHSAKQRGETKKDDASDDSETAENFLREMVNVQQLQLNQNQQMFESQQYRDQYMQQLLNQQYRLATSMTLPNVEVPTFSGDPIEYCHFIRSFETLVEDKTMNSGARLHYLIQYTSGDVQELMRSCLTMKSEDGYRKARSLLKQRYGQNYRIATAYIDRIVNSPPIKDEDGTALHKFSILITSCKNTLEDTGYKHKLENPDNLQRVVNRLPFSLRRSWRDVADDITSNQSRDITFEDLAKFVEKKARALTHPVFGKIINDQNPKFKLPRNKLSFGVDGEANSKKTETSTGSAHVFNIEAKKYKCPRCNGDHLLPRCERFKRDTVKERVNL</sequence>
<dbReference type="Pfam" id="PF03564">
    <property type="entry name" value="DUF1759"/>
    <property type="match status" value="1"/>
</dbReference>
<name>A0A7D9LW53_PARCT</name>
<reference evidence="3" key="1">
    <citation type="submission" date="2020-04" db="EMBL/GenBank/DDBJ databases">
        <authorList>
            <person name="Alioto T."/>
            <person name="Alioto T."/>
            <person name="Gomez Garrido J."/>
        </authorList>
    </citation>
    <scope>NUCLEOTIDE SEQUENCE</scope>
    <source>
        <strain evidence="3">A484AB</strain>
    </source>
</reference>
<dbReference type="PANTHER" id="PTHR47331:SF4">
    <property type="entry name" value="PEPTIDASE S1 DOMAIN-CONTAINING PROTEIN"/>
    <property type="match status" value="1"/>
</dbReference>
<dbReference type="PANTHER" id="PTHR47331">
    <property type="entry name" value="PHD-TYPE DOMAIN-CONTAINING PROTEIN"/>
    <property type="match status" value="1"/>
</dbReference>
<keyword evidence="4" id="KW-1185">Reference proteome</keyword>
<evidence type="ECO:0000313" key="4">
    <source>
        <dbReference type="Proteomes" id="UP001152795"/>
    </source>
</evidence>
<feature type="compositionally biased region" description="Polar residues" evidence="2">
    <location>
        <begin position="293"/>
        <end position="307"/>
    </location>
</feature>
<dbReference type="OrthoDB" id="8046937at2759"/>
<evidence type="ECO:0000313" key="3">
    <source>
        <dbReference type="EMBL" id="CAB4039776.1"/>
    </source>
</evidence>
<evidence type="ECO:0000256" key="1">
    <source>
        <dbReference type="SAM" id="Coils"/>
    </source>
</evidence>
<dbReference type="AlphaFoldDB" id="A0A7D9LW53"/>
<feature type="non-terminal residue" evidence="3">
    <location>
        <position position="633"/>
    </location>
</feature>
<feature type="coiled-coil region" evidence="1">
    <location>
        <begin position="218"/>
        <end position="256"/>
    </location>
</feature>
<accession>A0A7D9LW53</accession>
<feature type="compositionally biased region" description="Low complexity" evidence="2">
    <location>
        <begin position="179"/>
        <end position="193"/>
    </location>
</feature>
<dbReference type="Proteomes" id="UP001152795">
    <property type="component" value="Unassembled WGS sequence"/>
</dbReference>
<protein>
    <submittedName>
        <fullName evidence="3">Uncharacterized protein</fullName>
    </submittedName>
</protein>
<gene>
    <name evidence="3" type="ORF">PACLA_8A028359</name>
</gene>
<dbReference type="EMBL" id="CACRXK020025846">
    <property type="protein sequence ID" value="CAB4039776.1"/>
    <property type="molecule type" value="Genomic_DNA"/>
</dbReference>
<organism evidence="3 4">
    <name type="scientific">Paramuricea clavata</name>
    <name type="common">Red gorgonian</name>
    <name type="synonym">Violescent sea-whip</name>
    <dbReference type="NCBI Taxonomy" id="317549"/>
    <lineage>
        <taxon>Eukaryota</taxon>
        <taxon>Metazoa</taxon>
        <taxon>Cnidaria</taxon>
        <taxon>Anthozoa</taxon>
        <taxon>Octocorallia</taxon>
        <taxon>Malacalcyonacea</taxon>
        <taxon>Plexauridae</taxon>
        <taxon>Paramuricea</taxon>
    </lineage>
</organism>
<evidence type="ECO:0000256" key="2">
    <source>
        <dbReference type="SAM" id="MobiDB-lite"/>
    </source>
</evidence>
<proteinExistence type="predicted"/>
<dbReference type="InterPro" id="IPR005312">
    <property type="entry name" value="DUF1759"/>
</dbReference>
<feature type="region of interest" description="Disordered" evidence="2">
    <location>
        <begin position="290"/>
        <end position="325"/>
    </location>
</feature>
<keyword evidence="1" id="KW-0175">Coiled coil</keyword>
<feature type="region of interest" description="Disordered" evidence="2">
    <location>
        <begin position="168"/>
        <end position="193"/>
    </location>
</feature>